<feature type="compositionally biased region" description="Basic and acidic residues" evidence="6">
    <location>
        <begin position="161"/>
        <end position="172"/>
    </location>
</feature>
<organism evidence="8 9">
    <name type="scientific">Exophiala xenobiotica</name>
    <dbReference type="NCBI Taxonomy" id="348802"/>
    <lineage>
        <taxon>Eukaryota</taxon>
        <taxon>Fungi</taxon>
        <taxon>Dikarya</taxon>
        <taxon>Ascomycota</taxon>
        <taxon>Pezizomycotina</taxon>
        <taxon>Eurotiomycetes</taxon>
        <taxon>Chaetothyriomycetidae</taxon>
        <taxon>Chaetothyriales</taxon>
        <taxon>Herpotrichiellaceae</taxon>
        <taxon>Exophiala</taxon>
    </lineage>
</organism>
<feature type="compositionally biased region" description="Polar residues" evidence="6">
    <location>
        <begin position="303"/>
        <end position="312"/>
    </location>
</feature>
<evidence type="ECO:0000256" key="4">
    <source>
        <dbReference type="ARBA" id="ARBA00023038"/>
    </source>
</evidence>
<evidence type="ECO:0000259" key="7">
    <source>
        <dbReference type="PROSITE" id="PS50023"/>
    </source>
</evidence>
<dbReference type="GO" id="GO:0005634">
    <property type="term" value="C:nucleus"/>
    <property type="evidence" value="ECO:0007669"/>
    <property type="project" value="TreeGrafter"/>
</dbReference>
<dbReference type="EMBL" id="KN847317">
    <property type="protein sequence ID" value="KIW61686.1"/>
    <property type="molecule type" value="Genomic_DNA"/>
</dbReference>
<dbReference type="SUPFAM" id="SSF57716">
    <property type="entry name" value="Glucocorticoid receptor-like (DNA-binding domain)"/>
    <property type="match status" value="1"/>
</dbReference>
<feature type="compositionally biased region" description="Low complexity" evidence="6">
    <location>
        <begin position="207"/>
        <end position="226"/>
    </location>
</feature>
<dbReference type="AlphaFoldDB" id="A0A0D2C9N3"/>
<dbReference type="Proteomes" id="UP000054342">
    <property type="component" value="Unassembled WGS sequence"/>
</dbReference>
<feature type="compositionally biased region" description="Polar residues" evidence="6">
    <location>
        <begin position="8"/>
        <end position="20"/>
    </location>
</feature>
<dbReference type="PROSITE" id="PS00478">
    <property type="entry name" value="LIM_DOMAIN_1"/>
    <property type="match status" value="1"/>
</dbReference>
<dbReference type="HOGENOM" id="CLU_014492_2_0_1"/>
<keyword evidence="4 5" id="KW-0440">LIM domain</keyword>
<proteinExistence type="predicted"/>
<feature type="region of interest" description="Disordered" evidence="6">
    <location>
        <begin position="567"/>
        <end position="615"/>
    </location>
</feature>
<dbReference type="CDD" id="cd08368">
    <property type="entry name" value="LIM"/>
    <property type="match status" value="1"/>
</dbReference>
<dbReference type="STRING" id="348802.A0A0D2C9N3"/>
<evidence type="ECO:0000256" key="1">
    <source>
        <dbReference type="ARBA" id="ARBA00022723"/>
    </source>
</evidence>
<dbReference type="CDD" id="cd09397">
    <property type="entry name" value="LIM1_UF1"/>
    <property type="match status" value="1"/>
</dbReference>
<dbReference type="PANTHER" id="PTHR24205:SF16">
    <property type="entry name" value="GH01042P-RELATED"/>
    <property type="match status" value="1"/>
</dbReference>
<evidence type="ECO:0000313" key="8">
    <source>
        <dbReference type="EMBL" id="KIW61686.1"/>
    </source>
</evidence>
<accession>A0A0D2C9N3</accession>
<dbReference type="PANTHER" id="PTHR24205">
    <property type="entry name" value="FOUR AND A HALF LIM DOMAINS PROTEIN"/>
    <property type="match status" value="1"/>
</dbReference>
<feature type="domain" description="LIM zinc-binding" evidence="7">
    <location>
        <begin position="706"/>
        <end position="767"/>
    </location>
</feature>
<feature type="compositionally biased region" description="Pro residues" evidence="6">
    <location>
        <begin position="250"/>
        <end position="262"/>
    </location>
</feature>
<dbReference type="GO" id="GO:0046872">
    <property type="term" value="F:metal ion binding"/>
    <property type="evidence" value="ECO:0007669"/>
    <property type="project" value="UniProtKB-KW"/>
</dbReference>
<dbReference type="GeneID" id="25323686"/>
<evidence type="ECO:0000256" key="5">
    <source>
        <dbReference type="PROSITE-ProRule" id="PRU00125"/>
    </source>
</evidence>
<keyword evidence="9" id="KW-1185">Reference proteome</keyword>
<keyword evidence="3 5" id="KW-0862">Zinc</keyword>
<gene>
    <name evidence="8" type="ORF">PV05_01778</name>
</gene>
<evidence type="ECO:0000256" key="2">
    <source>
        <dbReference type="ARBA" id="ARBA00022737"/>
    </source>
</evidence>
<dbReference type="Gene3D" id="2.10.110.10">
    <property type="entry name" value="Cysteine Rich Protein"/>
    <property type="match status" value="2"/>
</dbReference>
<feature type="compositionally biased region" description="Basic and acidic residues" evidence="6">
    <location>
        <begin position="230"/>
        <end position="243"/>
    </location>
</feature>
<feature type="compositionally biased region" description="Polar residues" evidence="6">
    <location>
        <begin position="576"/>
        <end position="606"/>
    </location>
</feature>
<evidence type="ECO:0000256" key="6">
    <source>
        <dbReference type="SAM" id="MobiDB-lite"/>
    </source>
</evidence>
<reference evidence="8 9" key="1">
    <citation type="submission" date="2015-01" db="EMBL/GenBank/DDBJ databases">
        <title>The Genome Sequence of Exophiala xenobiotica CBS118157.</title>
        <authorList>
            <consortium name="The Broad Institute Genomics Platform"/>
            <person name="Cuomo C."/>
            <person name="de Hoog S."/>
            <person name="Gorbushina A."/>
            <person name="Stielow B."/>
            <person name="Teixiera M."/>
            <person name="Abouelleil A."/>
            <person name="Chapman S.B."/>
            <person name="Priest M."/>
            <person name="Young S.K."/>
            <person name="Wortman J."/>
            <person name="Nusbaum C."/>
            <person name="Birren B."/>
        </authorList>
    </citation>
    <scope>NUCLEOTIDE SEQUENCE [LARGE SCALE GENOMIC DNA]</scope>
    <source>
        <strain evidence="8 9">CBS 118157</strain>
    </source>
</reference>
<dbReference type="RefSeq" id="XP_013322270.1">
    <property type="nucleotide sequence ID" value="XM_013466816.1"/>
</dbReference>
<keyword evidence="1 5" id="KW-0479">Metal-binding</keyword>
<feature type="region of interest" description="Disordered" evidence="6">
    <location>
        <begin position="442"/>
        <end position="536"/>
    </location>
</feature>
<feature type="compositionally biased region" description="Pro residues" evidence="6">
    <location>
        <begin position="329"/>
        <end position="341"/>
    </location>
</feature>
<feature type="region of interest" description="Disordered" evidence="6">
    <location>
        <begin position="1"/>
        <end position="20"/>
    </location>
</feature>
<evidence type="ECO:0000313" key="9">
    <source>
        <dbReference type="Proteomes" id="UP000054342"/>
    </source>
</evidence>
<feature type="domain" description="LIM zinc-binding" evidence="7">
    <location>
        <begin position="638"/>
        <end position="703"/>
    </location>
</feature>
<dbReference type="GO" id="GO:0030695">
    <property type="term" value="F:GTPase regulator activity"/>
    <property type="evidence" value="ECO:0007669"/>
    <property type="project" value="UniProtKB-ARBA"/>
</dbReference>
<keyword evidence="2" id="KW-0677">Repeat</keyword>
<dbReference type="Pfam" id="PF00412">
    <property type="entry name" value="LIM"/>
    <property type="match status" value="2"/>
</dbReference>
<evidence type="ECO:0000256" key="3">
    <source>
        <dbReference type="ARBA" id="ARBA00022833"/>
    </source>
</evidence>
<feature type="region of interest" description="Disordered" evidence="6">
    <location>
        <begin position="30"/>
        <end position="402"/>
    </location>
</feature>
<feature type="compositionally biased region" description="Polar residues" evidence="6">
    <location>
        <begin position="89"/>
        <end position="107"/>
    </location>
</feature>
<protein>
    <recommendedName>
        <fullName evidence="7">LIM zinc-binding domain-containing protein</fullName>
    </recommendedName>
</protein>
<feature type="compositionally biased region" description="Polar residues" evidence="6">
    <location>
        <begin position="186"/>
        <end position="200"/>
    </location>
</feature>
<dbReference type="PROSITE" id="PS50023">
    <property type="entry name" value="LIM_DOMAIN_2"/>
    <property type="match status" value="2"/>
</dbReference>
<dbReference type="InterPro" id="IPR001781">
    <property type="entry name" value="Znf_LIM"/>
</dbReference>
<sequence length="812" mass="87931">MEIPARNATASPSVKCSSCGQDVDLSVMTDHKCATSTPGTPAMSMPPPSLPRTESSQSLGEPRPQRPLLPKIDAAAAFRPPVFHGELTPASSGHSSMVSPLSATSGPRSPWPAVRKGSLPVSRRPPSPELTNLDCAFPPFPLPSRAPTTKRRDKSSTQRSDTQRSRSRDASRSSRQNSRPVPLSRAESSNNLSLGAQETQLPDKRWPSTPSSRKNSSSTRSNSRQQSLDKLPELHVTSSEEQRPSTSPSPSHPNEPSQPPNRPAQLLRSNTEPPARPDAVDPGLSAFDFGTIENNMTKHPDTNNDLMFNSSRIAEKPRTETLPSYKSKAPPPIAGPPPPPAVLSKMRSPTTPQPSPPGVFSATFGRLFGRRRSQSTSSRREVVRQALSDEPDIYEEGSEGRSVLSLDSDKSFLLDPSPILPTTPLTPPAPLPVHEEALKALEGETSAPSTTPVVVIEPTPEDEERETAPVTPSEPVRHPRISTIVEELPEIETLPTSKATPRDSIDSASSYGSIGFSEHTSSSRSSSPQTDPLHIKPIGASISGLLIPDSVDVPAPLRPRIPEISSELPAEPLFQQGHSPPTSEKGSLDQQPNNSVMPTSHGPGSNPTLAEAPAETTAVVQSEVRINRKVKPVAPNKGICRGCSKVILVSQKSVSSADGLLTGRYHKECFVCHTCKTAFPTAEFYVHSDHPYCAHHYHELENSLCATCGKGIEGLYMETANVAGRGKEKHHPECLKCTTCHVRLDHDYFELSGKVYCERDAFRLASLPKSRDNAPSRPSPLIREYISSGQDPGMVKGRNFPERRVTRLMNMT</sequence>
<dbReference type="GO" id="GO:0003712">
    <property type="term" value="F:transcription coregulator activity"/>
    <property type="evidence" value="ECO:0007669"/>
    <property type="project" value="TreeGrafter"/>
</dbReference>
<dbReference type="OrthoDB" id="1112565at2759"/>
<name>A0A0D2C9N3_9EURO</name>
<dbReference type="SMART" id="SM00132">
    <property type="entry name" value="LIM"/>
    <property type="match status" value="2"/>
</dbReference>